<dbReference type="GO" id="GO:0098552">
    <property type="term" value="C:side of membrane"/>
    <property type="evidence" value="ECO:0007669"/>
    <property type="project" value="UniProtKB-KW"/>
</dbReference>
<dbReference type="GO" id="GO:0071555">
    <property type="term" value="P:cell wall organization"/>
    <property type="evidence" value="ECO:0007669"/>
    <property type="project" value="UniProtKB-KW"/>
</dbReference>
<dbReference type="SMART" id="SM00257">
    <property type="entry name" value="LysM"/>
    <property type="match status" value="6"/>
</dbReference>
<comment type="caution">
    <text evidence="15">The sequence shown here is derived from an EMBL/GenBank/DDBJ whole genome shotgun (WGS) entry which is preliminary data.</text>
</comment>
<dbReference type="Gene3D" id="3.20.20.370">
    <property type="entry name" value="Glycoside hydrolase/deacetylase"/>
    <property type="match status" value="1"/>
</dbReference>
<dbReference type="PANTHER" id="PTHR46471">
    <property type="entry name" value="CHITIN DEACETYLASE"/>
    <property type="match status" value="1"/>
</dbReference>
<dbReference type="SUPFAM" id="SSF54106">
    <property type="entry name" value="LysM domain"/>
    <property type="match status" value="2"/>
</dbReference>
<evidence type="ECO:0000256" key="5">
    <source>
        <dbReference type="ARBA" id="ARBA00022723"/>
    </source>
</evidence>
<evidence type="ECO:0000259" key="13">
    <source>
        <dbReference type="PROSITE" id="PS51677"/>
    </source>
</evidence>
<keyword evidence="9" id="KW-0119">Carbohydrate metabolism</keyword>
<dbReference type="AlphaFoldDB" id="A0A8H5LVQ8"/>
<dbReference type="Proteomes" id="UP000559256">
    <property type="component" value="Unassembled WGS sequence"/>
</dbReference>
<reference evidence="15 16" key="1">
    <citation type="journal article" date="2020" name="ISME J.">
        <title>Uncovering the hidden diversity of litter-decomposition mechanisms in mushroom-forming fungi.</title>
        <authorList>
            <person name="Floudas D."/>
            <person name="Bentzer J."/>
            <person name="Ahren D."/>
            <person name="Johansson T."/>
            <person name="Persson P."/>
            <person name="Tunlid A."/>
        </authorList>
    </citation>
    <scope>NUCLEOTIDE SEQUENCE [LARGE SCALE GENOMIC DNA]</scope>
    <source>
        <strain evidence="15 16">CBS 291.85</strain>
    </source>
</reference>
<dbReference type="OrthoDB" id="5985073at2759"/>
<dbReference type="PROSITE" id="PS51782">
    <property type="entry name" value="LYSM"/>
    <property type="match status" value="6"/>
</dbReference>
<keyword evidence="4" id="KW-0325">Glycoprotein</keyword>
<feature type="domain" description="NodB homology" evidence="13">
    <location>
        <begin position="25"/>
        <end position="226"/>
    </location>
</feature>
<evidence type="ECO:0000256" key="1">
    <source>
        <dbReference type="ARBA" id="ARBA00001941"/>
    </source>
</evidence>
<evidence type="ECO:0008006" key="17">
    <source>
        <dbReference type="Google" id="ProtNLM"/>
    </source>
</evidence>
<evidence type="ECO:0000256" key="9">
    <source>
        <dbReference type="ARBA" id="ARBA00023277"/>
    </source>
</evidence>
<dbReference type="CDD" id="cd00118">
    <property type="entry name" value="LysM"/>
    <property type="match status" value="6"/>
</dbReference>
<evidence type="ECO:0000256" key="12">
    <source>
        <dbReference type="SAM" id="MobiDB-lite"/>
    </source>
</evidence>
<evidence type="ECO:0000256" key="7">
    <source>
        <dbReference type="ARBA" id="ARBA00022801"/>
    </source>
</evidence>
<dbReference type="GO" id="GO:0005886">
    <property type="term" value="C:plasma membrane"/>
    <property type="evidence" value="ECO:0007669"/>
    <property type="project" value="UniProtKB-SubCell"/>
</dbReference>
<evidence type="ECO:0000313" key="16">
    <source>
        <dbReference type="Proteomes" id="UP000559256"/>
    </source>
</evidence>
<dbReference type="Gene3D" id="3.10.350.10">
    <property type="entry name" value="LysM domain"/>
    <property type="match status" value="6"/>
</dbReference>
<dbReference type="InterPro" id="IPR036779">
    <property type="entry name" value="LysM_dom_sf"/>
</dbReference>
<keyword evidence="5" id="KW-0479">Metal-binding</keyword>
<evidence type="ECO:0000313" key="15">
    <source>
        <dbReference type="EMBL" id="KAF5371199.1"/>
    </source>
</evidence>
<dbReference type="InterPro" id="IPR011330">
    <property type="entry name" value="Glyco_hydro/deAcase_b/a-brl"/>
</dbReference>
<feature type="domain" description="LysM" evidence="14">
    <location>
        <begin position="672"/>
        <end position="722"/>
    </location>
</feature>
<evidence type="ECO:0000256" key="6">
    <source>
        <dbReference type="ARBA" id="ARBA00022729"/>
    </source>
</evidence>
<comment type="subcellular location">
    <subcellularLocation>
        <location evidence="2">Cell membrane</location>
        <topology evidence="2">Lipid-anchor</topology>
        <topology evidence="2">GPI-anchor</topology>
    </subcellularLocation>
</comment>
<feature type="domain" description="LysM" evidence="14">
    <location>
        <begin position="428"/>
        <end position="478"/>
    </location>
</feature>
<evidence type="ECO:0000256" key="11">
    <source>
        <dbReference type="ARBA" id="ARBA00023316"/>
    </source>
</evidence>
<keyword evidence="10" id="KW-0449">Lipoprotein</keyword>
<keyword evidence="11" id="KW-0961">Cell wall biogenesis/degradation</keyword>
<sequence>MPLLGKLCYADFYPLFFFYLWRISHDMAMTYDDGPYIHTTNVSSNLLAENAQGTFFMNGDNYGCIYDQANVDIVKQVFAAGHEIGHHTWSHPFMDQLTNDQIDVEIMRLDQAFIKILGVKPNILRPPYGAITNDQVAYIENKHGKKVVTWDQDSEDSVGKNTREEILAFYQGIANSYSTAPQFTLGHDTLDQTGTTALEAAQMLTSAGYKLITTAKCLNVEPYTYVGQPQKRDSSWYCGGSWDVSMYSEQAGSGSTSTTTSGSGSTSVSTGSSTSTSSGTQSTGTSGSSQCSYTVVSGDFCYTIAGKNHITLDQLLAANPGVDCNVLGPTTSTITSSGSSTTGICSPTTYTSVQDDTCDSIAVKFGTTSAQILKDNGFLTCNDIWAWTPIKITCNSGVATTAATTTVGTTTTATTSSGSQATGTCSPTTYTSVQGDTCDSIAVHFGTTAAQVLADNNWAWTPIKITCNSAVATTIATTATTATTTSSSAQATGICSPTTYTSVQGDTCDSIAVKFGTTSAQILKDNAFLSCNDIAHLTDEISFSWAWTPITITCSSAAATTIATTATTATTTSSSAQATGICSPTTYTSVQGDTCNSIAVKFGTTSAQILKDNAFLSCNDIAHLTDEISFSWAWTPITITCSSAAATTIATTATTATTTSSSAQATGICSPTTYTSVQGDTCNSIAVKFGTTSAQVLADNNWAWTPIKITCSSASSTKPACSSNYISKAGDDCASIGAQFGVSAAAILGANR</sequence>
<dbReference type="GO" id="GO:0005975">
    <property type="term" value="P:carbohydrate metabolic process"/>
    <property type="evidence" value="ECO:0007669"/>
    <property type="project" value="InterPro"/>
</dbReference>
<dbReference type="GO" id="GO:0046872">
    <property type="term" value="F:metal ion binding"/>
    <property type="evidence" value="ECO:0007669"/>
    <property type="project" value="UniProtKB-KW"/>
</dbReference>
<dbReference type="Pfam" id="PF01522">
    <property type="entry name" value="Polysacc_deac_1"/>
    <property type="match status" value="1"/>
</dbReference>
<dbReference type="InterPro" id="IPR018392">
    <property type="entry name" value="LysM"/>
</dbReference>
<feature type="domain" description="LysM" evidence="14">
    <location>
        <begin position="498"/>
        <end position="542"/>
    </location>
</feature>
<name>A0A8H5LVQ8_9AGAR</name>
<evidence type="ECO:0000256" key="4">
    <source>
        <dbReference type="ARBA" id="ARBA00022622"/>
    </source>
</evidence>
<keyword evidence="16" id="KW-1185">Reference proteome</keyword>
<proteinExistence type="predicted"/>
<feature type="domain" description="LysM" evidence="14">
    <location>
        <begin position="585"/>
        <end position="629"/>
    </location>
</feature>
<dbReference type="SUPFAM" id="SSF88713">
    <property type="entry name" value="Glycoside hydrolase/deacetylase"/>
    <property type="match status" value="1"/>
</dbReference>
<feature type="domain" description="LysM" evidence="14">
    <location>
        <begin position="348"/>
        <end position="392"/>
    </location>
</feature>
<keyword evidence="7" id="KW-0378">Hydrolase</keyword>
<dbReference type="PROSITE" id="PS51677">
    <property type="entry name" value="NODB"/>
    <property type="match status" value="1"/>
</dbReference>
<organism evidence="15 16">
    <name type="scientific">Tetrapyrgos nigripes</name>
    <dbReference type="NCBI Taxonomy" id="182062"/>
    <lineage>
        <taxon>Eukaryota</taxon>
        <taxon>Fungi</taxon>
        <taxon>Dikarya</taxon>
        <taxon>Basidiomycota</taxon>
        <taxon>Agaricomycotina</taxon>
        <taxon>Agaricomycetes</taxon>
        <taxon>Agaricomycetidae</taxon>
        <taxon>Agaricales</taxon>
        <taxon>Marasmiineae</taxon>
        <taxon>Marasmiaceae</taxon>
        <taxon>Tetrapyrgos</taxon>
    </lineage>
</organism>
<keyword evidence="4" id="KW-0336">GPI-anchor</keyword>
<gene>
    <name evidence="15" type="ORF">D9758_004098</name>
</gene>
<feature type="domain" description="LysM" evidence="14">
    <location>
        <begin position="291"/>
        <end position="335"/>
    </location>
</feature>
<evidence type="ECO:0000256" key="2">
    <source>
        <dbReference type="ARBA" id="ARBA00004609"/>
    </source>
</evidence>
<keyword evidence="3" id="KW-1003">Cell membrane</keyword>
<dbReference type="PANTHER" id="PTHR46471:SF2">
    <property type="entry name" value="CHITIN DEACETYLASE-RELATED"/>
    <property type="match status" value="1"/>
</dbReference>
<keyword evidence="6" id="KW-0732">Signal</keyword>
<accession>A0A8H5LVQ8</accession>
<dbReference type="EMBL" id="JAACJM010000009">
    <property type="protein sequence ID" value="KAF5371199.1"/>
    <property type="molecule type" value="Genomic_DNA"/>
</dbReference>
<evidence type="ECO:0000256" key="8">
    <source>
        <dbReference type="ARBA" id="ARBA00023136"/>
    </source>
</evidence>
<protein>
    <recommendedName>
        <fullName evidence="17">Chitin deacetylase</fullName>
    </recommendedName>
</protein>
<evidence type="ECO:0000259" key="14">
    <source>
        <dbReference type="PROSITE" id="PS51782"/>
    </source>
</evidence>
<evidence type="ECO:0000256" key="3">
    <source>
        <dbReference type="ARBA" id="ARBA00022475"/>
    </source>
</evidence>
<dbReference type="InterPro" id="IPR002509">
    <property type="entry name" value="NODB_dom"/>
</dbReference>
<dbReference type="GO" id="GO:0016810">
    <property type="term" value="F:hydrolase activity, acting on carbon-nitrogen (but not peptide) bonds"/>
    <property type="evidence" value="ECO:0007669"/>
    <property type="project" value="InterPro"/>
</dbReference>
<feature type="region of interest" description="Disordered" evidence="12">
    <location>
        <begin position="249"/>
        <end position="291"/>
    </location>
</feature>
<dbReference type="Pfam" id="PF01476">
    <property type="entry name" value="LysM"/>
    <property type="match status" value="6"/>
</dbReference>
<evidence type="ECO:0000256" key="10">
    <source>
        <dbReference type="ARBA" id="ARBA00023288"/>
    </source>
</evidence>
<comment type="cofactor">
    <cofactor evidence="1">
        <name>Co(2+)</name>
        <dbReference type="ChEBI" id="CHEBI:48828"/>
    </cofactor>
</comment>
<feature type="compositionally biased region" description="Low complexity" evidence="12">
    <location>
        <begin position="252"/>
        <end position="289"/>
    </location>
</feature>
<keyword evidence="8" id="KW-0472">Membrane</keyword>